<evidence type="ECO:0000313" key="8">
    <source>
        <dbReference type="Proteomes" id="UP001162834"/>
    </source>
</evidence>
<dbReference type="PANTHER" id="PTHR21708">
    <property type="entry name" value="PROBABLE 2-DEHYDROPANTOATE 2-REDUCTASE"/>
    <property type="match status" value="1"/>
</dbReference>
<dbReference type="InterPro" id="IPR013332">
    <property type="entry name" value="KPR_N"/>
</dbReference>
<dbReference type="GO" id="GO:0015940">
    <property type="term" value="P:pantothenate biosynthetic process"/>
    <property type="evidence" value="ECO:0007669"/>
    <property type="project" value="UniProtKB-KW"/>
</dbReference>
<evidence type="ECO:0000313" key="7">
    <source>
        <dbReference type="EMBL" id="UGS34095.1"/>
    </source>
</evidence>
<keyword evidence="4" id="KW-0566">Pantothenate biosynthesis</keyword>
<evidence type="ECO:0000256" key="1">
    <source>
        <dbReference type="ARBA" id="ARBA00007870"/>
    </source>
</evidence>
<dbReference type="SUPFAM" id="SSF48179">
    <property type="entry name" value="6-phosphogluconate dehydrogenase C-terminal domain-like"/>
    <property type="match status" value="1"/>
</dbReference>
<evidence type="ECO:0000256" key="3">
    <source>
        <dbReference type="ARBA" id="ARBA00023002"/>
    </source>
</evidence>
<dbReference type="EMBL" id="CP087164">
    <property type="protein sequence ID" value="UGS34095.1"/>
    <property type="molecule type" value="Genomic_DNA"/>
</dbReference>
<comment type="function">
    <text evidence="4">Catalyzes the NADPH-dependent reduction of ketopantoate into pantoic acid.</text>
</comment>
<feature type="domain" description="Ketopantoate reductase N-terminal" evidence="5">
    <location>
        <begin position="4"/>
        <end position="137"/>
    </location>
</feature>
<dbReference type="InterPro" id="IPR003710">
    <property type="entry name" value="ApbA"/>
</dbReference>
<dbReference type="GO" id="GO:0008677">
    <property type="term" value="F:2-dehydropantoate 2-reductase activity"/>
    <property type="evidence" value="ECO:0007669"/>
    <property type="project" value="UniProtKB-EC"/>
</dbReference>
<dbReference type="EC" id="1.1.1.169" evidence="4"/>
<dbReference type="PANTHER" id="PTHR21708:SF26">
    <property type="entry name" value="2-DEHYDROPANTOATE 2-REDUCTASE"/>
    <property type="match status" value="1"/>
</dbReference>
<evidence type="ECO:0000259" key="6">
    <source>
        <dbReference type="Pfam" id="PF08546"/>
    </source>
</evidence>
<dbReference type="Pfam" id="PF08546">
    <property type="entry name" value="ApbA_C"/>
    <property type="match status" value="1"/>
</dbReference>
<evidence type="ECO:0000259" key="5">
    <source>
        <dbReference type="Pfam" id="PF02558"/>
    </source>
</evidence>
<reference evidence="7" key="1">
    <citation type="journal article" date="2022" name="Int. J. Syst. Evol. Microbiol.">
        <title>Pseudomonas aegrilactucae sp. nov. and Pseudomonas morbosilactucae sp. nov., pathogens causing bacterial rot of lettuce in Japan.</title>
        <authorList>
            <person name="Sawada H."/>
            <person name="Fujikawa T."/>
            <person name="Satou M."/>
        </authorList>
    </citation>
    <scope>NUCLEOTIDE SEQUENCE</scope>
    <source>
        <strain evidence="7">0166_1</strain>
    </source>
</reference>
<dbReference type="Gene3D" id="3.40.50.720">
    <property type="entry name" value="NAD(P)-binding Rossmann-like Domain"/>
    <property type="match status" value="1"/>
</dbReference>
<dbReference type="NCBIfam" id="TIGR00745">
    <property type="entry name" value="apbA_panE"/>
    <property type="match status" value="1"/>
</dbReference>
<dbReference type="Gene3D" id="1.10.1040.10">
    <property type="entry name" value="N-(1-d-carboxylethyl)-l-norvaline Dehydrogenase, domain 2"/>
    <property type="match status" value="1"/>
</dbReference>
<sequence>MARVAVLGPGGVGGFVAAALARSGVATTVVARERTAAVIADQGLQVDSARLGEFTVHPAATARLDDDVDVLVVATKATALEPALERVTGQPGLVVPLLNGIDHLALLRSRFGPRAVAGTVRVGSDRPEPGVIVQTSPTVMIELASDHPAPRPRMAAFVDVLRAAEIPARLGDTEAKVMWSKLARLNALACLTAAYGSPIGPIREHPRHRLEIEDVVLETAAVANAEGAGVDADATLREIWDMAPGHTSSMQRDVSAGRESEIDAIPGAVLRHAARHGLECPTIESLVARIRARIAA</sequence>
<comment type="similarity">
    <text evidence="1 4">Belongs to the ketopantoate reductase family.</text>
</comment>
<dbReference type="RefSeq" id="WP_259313784.1">
    <property type="nucleotide sequence ID" value="NZ_CP087164.1"/>
</dbReference>
<dbReference type="InterPro" id="IPR008927">
    <property type="entry name" value="6-PGluconate_DH-like_C_sf"/>
</dbReference>
<comment type="catalytic activity">
    <reaction evidence="4">
        <text>(R)-pantoate + NADP(+) = 2-dehydropantoate + NADPH + H(+)</text>
        <dbReference type="Rhea" id="RHEA:16233"/>
        <dbReference type="ChEBI" id="CHEBI:11561"/>
        <dbReference type="ChEBI" id="CHEBI:15378"/>
        <dbReference type="ChEBI" id="CHEBI:15980"/>
        <dbReference type="ChEBI" id="CHEBI:57783"/>
        <dbReference type="ChEBI" id="CHEBI:58349"/>
        <dbReference type="EC" id="1.1.1.169"/>
    </reaction>
</comment>
<name>A0A9E7BXW5_9ACTN</name>
<evidence type="ECO:0000256" key="4">
    <source>
        <dbReference type="RuleBase" id="RU362068"/>
    </source>
</evidence>
<comment type="pathway">
    <text evidence="4">Cofactor biosynthesis; (R)-pantothenate biosynthesis; (R)-pantoate from 3-methyl-2-oxobutanoate: step 2/2.</text>
</comment>
<dbReference type="Proteomes" id="UP001162834">
    <property type="component" value="Chromosome"/>
</dbReference>
<dbReference type="SUPFAM" id="SSF51735">
    <property type="entry name" value="NAD(P)-binding Rossmann-fold domains"/>
    <property type="match status" value="1"/>
</dbReference>
<dbReference type="AlphaFoldDB" id="A0A9E7BXW5"/>
<dbReference type="InterPro" id="IPR036291">
    <property type="entry name" value="NAD(P)-bd_dom_sf"/>
</dbReference>
<feature type="domain" description="Ketopantoate reductase C-terminal" evidence="6">
    <location>
        <begin position="177"/>
        <end position="292"/>
    </location>
</feature>
<organism evidence="7 8">
    <name type="scientific">Capillimicrobium parvum</name>
    <dbReference type="NCBI Taxonomy" id="2884022"/>
    <lineage>
        <taxon>Bacteria</taxon>
        <taxon>Bacillati</taxon>
        <taxon>Actinomycetota</taxon>
        <taxon>Thermoleophilia</taxon>
        <taxon>Solirubrobacterales</taxon>
        <taxon>Capillimicrobiaceae</taxon>
        <taxon>Capillimicrobium</taxon>
    </lineage>
</organism>
<dbReference type="InterPro" id="IPR013752">
    <property type="entry name" value="KPA_reductase"/>
</dbReference>
<keyword evidence="8" id="KW-1185">Reference proteome</keyword>
<evidence type="ECO:0000256" key="2">
    <source>
        <dbReference type="ARBA" id="ARBA00022857"/>
    </source>
</evidence>
<accession>A0A9E7BXW5</accession>
<dbReference type="GO" id="GO:0005737">
    <property type="term" value="C:cytoplasm"/>
    <property type="evidence" value="ECO:0007669"/>
    <property type="project" value="TreeGrafter"/>
</dbReference>
<dbReference type="KEGG" id="sbae:DSM104329_00466"/>
<dbReference type="Pfam" id="PF02558">
    <property type="entry name" value="ApbA"/>
    <property type="match status" value="1"/>
</dbReference>
<dbReference type="InterPro" id="IPR051402">
    <property type="entry name" value="KPR-Related"/>
</dbReference>
<keyword evidence="3 4" id="KW-0560">Oxidoreductase</keyword>
<keyword evidence="2 4" id="KW-0521">NADP</keyword>
<proteinExistence type="inferred from homology"/>
<dbReference type="InterPro" id="IPR013328">
    <property type="entry name" value="6PGD_dom2"/>
</dbReference>
<gene>
    <name evidence="7" type="primary">panE</name>
    <name evidence="7" type="ORF">DSM104329_00466</name>
</gene>
<protein>
    <recommendedName>
        <fullName evidence="4">2-dehydropantoate 2-reductase</fullName>
        <ecNumber evidence="4">1.1.1.169</ecNumber>
    </recommendedName>
    <alternativeName>
        <fullName evidence="4">Ketopantoate reductase</fullName>
    </alternativeName>
</protein>